<gene>
    <name evidence="2" type="ORF">DNFV4_03646</name>
</gene>
<keyword evidence="3" id="KW-1185">Reference proteome</keyword>
<sequence length="80" mass="9128">MVGQEKKPRTSGTPGPCHRCGGLMVPERSQDRYMTEWRCVSCGDRIDPVILAHRAQHQQQTEKDTARERAETLFTPFSLN</sequence>
<feature type="compositionally biased region" description="Basic and acidic residues" evidence="1">
    <location>
        <begin position="60"/>
        <end position="71"/>
    </location>
</feature>
<dbReference type="Proteomes" id="UP001179121">
    <property type="component" value="Chromosome"/>
</dbReference>
<reference evidence="2" key="1">
    <citation type="submission" date="2022-10" db="EMBL/GenBank/DDBJ databases">
        <authorList>
            <person name="Koch H."/>
        </authorList>
    </citation>
    <scope>NUCLEOTIDE SEQUENCE</scope>
    <source>
        <strain evidence="2">DNF</strain>
    </source>
</reference>
<feature type="region of interest" description="Disordered" evidence="1">
    <location>
        <begin position="54"/>
        <end position="80"/>
    </location>
</feature>
<dbReference type="KEGG" id="nti:DNFV4_03646"/>
<evidence type="ECO:0000256" key="1">
    <source>
        <dbReference type="SAM" id="MobiDB-lite"/>
    </source>
</evidence>
<name>A0AA86T7U5_9BACT</name>
<evidence type="ECO:0000313" key="2">
    <source>
        <dbReference type="EMBL" id="CAI4033212.1"/>
    </source>
</evidence>
<proteinExistence type="predicted"/>
<dbReference type="AlphaFoldDB" id="A0AA86T7U5"/>
<feature type="region of interest" description="Disordered" evidence="1">
    <location>
        <begin position="1"/>
        <end position="21"/>
    </location>
</feature>
<organism evidence="2 3">
    <name type="scientific">Nitrospira tepida</name>
    <dbReference type="NCBI Taxonomy" id="2973512"/>
    <lineage>
        <taxon>Bacteria</taxon>
        <taxon>Pseudomonadati</taxon>
        <taxon>Nitrospirota</taxon>
        <taxon>Nitrospiria</taxon>
        <taxon>Nitrospirales</taxon>
        <taxon>Nitrospiraceae</taxon>
        <taxon>Nitrospira</taxon>
    </lineage>
</organism>
<dbReference type="EMBL" id="OX365700">
    <property type="protein sequence ID" value="CAI4033212.1"/>
    <property type="molecule type" value="Genomic_DNA"/>
</dbReference>
<evidence type="ECO:0000313" key="3">
    <source>
        <dbReference type="Proteomes" id="UP001179121"/>
    </source>
</evidence>
<accession>A0AA86T7U5</accession>
<protein>
    <submittedName>
        <fullName evidence="2">Uncharacterized protein</fullName>
    </submittedName>
</protein>